<evidence type="ECO:0000256" key="5">
    <source>
        <dbReference type="ARBA" id="ARBA00022737"/>
    </source>
</evidence>
<comment type="similarity">
    <text evidence="2">Belongs to the ABC transporter superfamily. ABCA family.</text>
</comment>
<evidence type="ECO:0000259" key="11">
    <source>
        <dbReference type="PROSITE" id="PS50893"/>
    </source>
</evidence>
<keyword evidence="4 10" id="KW-0812">Transmembrane</keyword>
<dbReference type="Proteomes" id="UP000694044">
    <property type="component" value="Unassembled WGS sequence"/>
</dbReference>
<dbReference type="PROSITE" id="PS50893">
    <property type="entry name" value="ABC_TRANSPORTER_2"/>
    <property type="match status" value="2"/>
</dbReference>
<keyword evidence="8 10" id="KW-1133">Transmembrane helix</keyword>
<keyword evidence="13" id="KW-1185">Reference proteome</keyword>
<evidence type="ECO:0000256" key="1">
    <source>
        <dbReference type="ARBA" id="ARBA00004141"/>
    </source>
</evidence>
<feature type="transmembrane region" description="Helical" evidence="10">
    <location>
        <begin position="475"/>
        <end position="503"/>
    </location>
</feature>
<dbReference type="CDD" id="cd03263">
    <property type="entry name" value="ABC_subfamily_A"/>
    <property type="match status" value="2"/>
</dbReference>
<gene>
    <name evidence="12" type="primary">ABCA12_6</name>
    <name evidence="12" type="ORF">PHYPSEUDO_009443</name>
</gene>
<keyword evidence="7 12" id="KW-0067">ATP-binding</keyword>
<reference evidence="12" key="1">
    <citation type="submission" date="2021-02" db="EMBL/GenBank/DDBJ databases">
        <authorList>
            <person name="Palmer J.M."/>
        </authorList>
    </citation>
    <scope>NUCLEOTIDE SEQUENCE</scope>
    <source>
        <strain evidence="12">SCRP734</strain>
    </source>
</reference>
<feature type="transmembrane region" description="Helical" evidence="10">
    <location>
        <begin position="426"/>
        <end position="454"/>
    </location>
</feature>
<evidence type="ECO:0000313" key="12">
    <source>
        <dbReference type="EMBL" id="KAG7378852.1"/>
    </source>
</evidence>
<comment type="subcellular location">
    <subcellularLocation>
        <location evidence="1">Membrane</location>
        <topology evidence="1">Multi-pass membrane protein</topology>
    </subcellularLocation>
</comment>
<keyword evidence="5" id="KW-0677">Repeat</keyword>
<feature type="domain" description="ABC transporter" evidence="11">
    <location>
        <begin position="701"/>
        <end position="931"/>
    </location>
</feature>
<dbReference type="SMART" id="SM00382">
    <property type="entry name" value="AAA"/>
    <property type="match status" value="2"/>
</dbReference>
<dbReference type="GO" id="GO:0016020">
    <property type="term" value="C:membrane"/>
    <property type="evidence" value="ECO:0007669"/>
    <property type="project" value="UniProtKB-SubCell"/>
</dbReference>
<dbReference type="InterPro" id="IPR003593">
    <property type="entry name" value="AAA+_ATPase"/>
</dbReference>
<feature type="transmembrane region" description="Helical" evidence="10">
    <location>
        <begin position="1480"/>
        <end position="1502"/>
    </location>
</feature>
<evidence type="ECO:0000256" key="9">
    <source>
        <dbReference type="ARBA" id="ARBA00023136"/>
    </source>
</evidence>
<feature type="transmembrane region" description="Helical" evidence="10">
    <location>
        <begin position="1070"/>
        <end position="1089"/>
    </location>
</feature>
<feature type="transmembrane region" description="Helical" evidence="10">
    <location>
        <begin position="509"/>
        <end position="529"/>
    </location>
</feature>
<feature type="transmembrane region" description="Helical" evidence="10">
    <location>
        <begin position="1408"/>
        <end position="1428"/>
    </location>
</feature>
<evidence type="ECO:0000256" key="7">
    <source>
        <dbReference type="ARBA" id="ARBA00022840"/>
    </source>
</evidence>
<dbReference type="Pfam" id="PF12698">
    <property type="entry name" value="ABC2_membrane_3"/>
    <property type="match status" value="2"/>
</dbReference>
<keyword evidence="6" id="KW-0547">Nucleotide-binding</keyword>
<dbReference type="PROSITE" id="PS00211">
    <property type="entry name" value="ABC_TRANSPORTER_1"/>
    <property type="match status" value="2"/>
</dbReference>
<comment type="caution">
    <text evidence="12">The sequence shown here is derived from an EMBL/GenBank/DDBJ whole genome shotgun (WGS) entry which is preliminary data.</text>
</comment>
<protein>
    <submittedName>
        <fullName evidence="12">ATP-binding cassette sub- A member 12</fullName>
    </submittedName>
</protein>
<evidence type="ECO:0000256" key="4">
    <source>
        <dbReference type="ARBA" id="ARBA00022692"/>
    </source>
</evidence>
<dbReference type="InterPro" id="IPR003439">
    <property type="entry name" value="ABC_transporter-like_ATP-bd"/>
</dbReference>
<feature type="transmembrane region" description="Helical" evidence="10">
    <location>
        <begin position="608"/>
        <end position="629"/>
    </location>
</feature>
<dbReference type="InterPro" id="IPR026082">
    <property type="entry name" value="ABCA"/>
</dbReference>
<dbReference type="GO" id="GO:0005319">
    <property type="term" value="F:lipid transporter activity"/>
    <property type="evidence" value="ECO:0007669"/>
    <property type="project" value="TreeGrafter"/>
</dbReference>
<dbReference type="GO" id="GO:0016887">
    <property type="term" value="F:ATP hydrolysis activity"/>
    <property type="evidence" value="ECO:0007669"/>
    <property type="project" value="InterPro"/>
</dbReference>
<evidence type="ECO:0000256" key="2">
    <source>
        <dbReference type="ARBA" id="ARBA00008869"/>
    </source>
</evidence>
<proteinExistence type="inferred from homology"/>
<feature type="transmembrane region" description="Helical" evidence="10">
    <location>
        <begin position="1372"/>
        <end position="1396"/>
    </location>
</feature>
<dbReference type="FunFam" id="3.40.50.300:FF:000298">
    <property type="entry name" value="ATP-binding cassette sub-family A member 12"/>
    <property type="match status" value="1"/>
</dbReference>
<dbReference type="PANTHER" id="PTHR19229">
    <property type="entry name" value="ATP-BINDING CASSETTE TRANSPORTER SUBFAMILY A ABCA"/>
    <property type="match status" value="1"/>
</dbReference>
<name>A0A8T1VC55_9STRA</name>
<evidence type="ECO:0000313" key="13">
    <source>
        <dbReference type="Proteomes" id="UP000694044"/>
    </source>
</evidence>
<organism evidence="12 13">
    <name type="scientific">Phytophthora pseudosyringae</name>
    <dbReference type="NCBI Taxonomy" id="221518"/>
    <lineage>
        <taxon>Eukaryota</taxon>
        <taxon>Sar</taxon>
        <taxon>Stramenopiles</taxon>
        <taxon>Oomycota</taxon>
        <taxon>Peronosporomycetes</taxon>
        <taxon>Peronosporales</taxon>
        <taxon>Peronosporaceae</taxon>
        <taxon>Phytophthora</taxon>
    </lineage>
</organism>
<keyword evidence="9 10" id="KW-0472">Membrane</keyword>
<dbReference type="PANTHER" id="PTHR19229:SF36">
    <property type="entry name" value="ATP-BINDING CASSETTE SUB-FAMILY A MEMBER 2"/>
    <property type="match status" value="1"/>
</dbReference>
<keyword evidence="3" id="KW-0813">Transport</keyword>
<dbReference type="Pfam" id="PF00005">
    <property type="entry name" value="ABC_tran"/>
    <property type="match status" value="2"/>
</dbReference>
<evidence type="ECO:0000256" key="3">
    <source>
        <dbReference type="ARBA" id="ARBA00022448"/>
    </source>
</evidence>
<evidence type="ECO:0000256" key="8">
    <source>
        <dbReference type="ARBA" id="ARBA00022989"/>
    </source>
</evidence>
<feature type="domain" description="ABC transporter" evidence="11">
    <location>
        <begin position="1548"/>
        <end position="1781"/>
    </location>
</feature>
<dbReference type="InterPro" id="IPR013525">
    <property type="entry name" value="ABC2_TM"/>
</dbReference>
<feature type="transmembrane region" description="Helical" evidence="10">
    <location>
        <begin position="536"/>
        <end position="553"/>
    </location>
</feature>
<dbReference type="InterPro" id="IPR017871">
    <property type="entry name" value="ABC_transporter-like_CS"/>
</dbReference>
<feature type="transmembrane region" description="Helical" evidence="10">
    <location>
        <begin position="1341"/>
        <end position="1360"/>
    </location>
</feature>
<dbReference type="GO" id="GO:0140359">
    <property type="term" value="F:ABC-type transporter activity"/>
    <property type="evidence" value="ECO:0007669"/>
    <property type="project" value="InterPro"/>
</dbReference>
<dbReference type="GO" id="GO:0005524">
    <property type="term" value="F:ATP binding"/>
    <property type="evidence" value="ECO:0007669"/>
    <property type="project" value="UniProtKB-KW"/>
</dbReference>
<dbReference type="OrthoDB" id="10255969at2759"/>
<dbReference type="FunFam" id="3.40.50.300:FF:000904">
    <property type="entry name" value="ABC transporter A family member 1"/>
    <property type="match status" value="1"/>
</dbReference>
<dbReference type="EMBL" id="JAGDFM010000392">
    <property type="protein sequence ID" value="KAG7378852.1"/>
    <property type="molecule type" value="Genomic_DNA"/>
</dbReference>
<evidence type="ECO:0000256" key="6">
    <source>
        <dbReference type="ARBA" id="ARBA00022741"/>
    </source>
</evidence>
<feature type="transmembrane region" description="Helical" evidence="10">
    <location>
        <begin position="1283"/>
        <end position="1305"/>
    </location>
</feature>
<evidence type="ECO:0000256" key="10">
    <source>
        <dbReference type="SAM" id="Phobius"/>
    </source>
</evidence>
<sequence>MTLQEKLMQSSSESLAKQRTSWTFMRALLWKNWLIKNRQPVATACEILVPTFFILLLGALKLITKTVDVPAGWSDDADNSAGTSYNLFQPTGQSIEWVDVDLPKFALHESTMTGLMLKLGRQAVDDGLRLEELSASDVAACRTGVAAGGLDDTNTSSSFSVPSECGDKVVPYKIGIAPDNAFTRSYFAEAMDMWYPRVDLLNSTSASLTIPSFKESIQFFDSNDALTEYVKSDSYGDNLDNPRIYAAIVFDSAPSGDDIGSFGSIEYSLRLNSTKGDGANSVGRVPTTDGSLVDIELFQKDIATDYYSVYTVTGFMTLQTLVTRFVTCMPEWISANQSTTGICQRPQTTAVASTELDSTLLDVLNQDGLIQEALGALGTTNLSSVLAGLSNTTKESLLTPLRQAPQSILGATVAPYPVDNYTSSPFYAGVASVFSIVFIMAYLFTISRILVVLIQEKELRLREFMKILGVTEKTIILTWYMTYAAIMFVGALVQSIAGLAGLFPNSSLIVTFLFFFLFGLSVLALAFMISTLFSKARVGAFVGMVAFFAMYAISQGFSKGTAEGMKQIGSLLSPVALSLGVNVLANAEEIGEGVQFSTMSTLSDNYRLSTALMMLAVDTLLYTLLGLYFEKVMPKEYGTSLKWYFPVSPSYWRGRKQRQATIEAPANALLDNVSLNLSPDFEPVSADLREQEQRGEALTVKRLRKVFPVPGGEKTAVKGLDITMYKDQITCLLGHNGAGKTTLISMLTGMTAPSSGNATYRGLSINEDMDEMRQSLGICFQHDVLFPELSVQEHLQFFGQIKGYKNEELQTVVDRQIREVGLTEKRNSRPSDLSGGMKRKLSVAVSLLGDSSLVFLDEPTSGMDPYSRRSTWEILLNNRNDRVMVLTTHFMDEADILGDRIAIMAEGEMRCCGSSLFLKNRFGAGYNLTLVKDDAKCDDDAVAAFVKSYVPSAQLLSNVGSEIAFQLPLHSSSSFATMFAEMDNQLQTLGLLSYGVSVTTLEEVFIKVAELADENNQHTLGNHAARADSSDSGENYQPCDEIITTESIFQRHLRALLLKRFRYAKRDKKAIIYVAALPVLLIAAGLGILKASSAISDDPLKALTTDAYSGSATPTPFFCQTGAGAGEWCSDVMGSPYYSGADAQMLSIPDPAFDSNSPTVFGFTYTDPTINASGATGYSVAMGQHAYERGYGKGADLVEGQYGGYLVYGDSDQNLFGYNVFTNTTASHSSAIFKTLMDQAVYRFFASNTSQDSAGSTVDLKVNSYPLPYTAAAKAVLNSNSSFTAALFICIAFTFLPASIVVFLVKEKQAEHNSKHQQLVSGVSLPAFWLSNYIWDFIMYAIPGLCALILIYVFKISALTGQDCDSCSSATFPSVILLFILFGLAICPFTYCLSFLFKEHASAQTYTIVLNFMIGTVLMITSFILDMFGSTSDVNSVLKFLWRFSPLFNLGSALLSMVTADVDSIQYSENGKTSPFSGDVMGWELLYLALTAVGYMSLAVYLDYAKTFAKTKEDAHDHENFDENHEIDEDVQKEADRVARGEADDEAVKLVGLRKVYPGGKVAVRNLSFGLKRGECFGFLGINGAGKTTTMKMLTGDVQPTHGTATLGGFDILSQQIEVRRQIGYCPQFDALFDLLTVREHLELFGAIKGIPESSLDRVVMEKIQQLNLGDFEHKLAGSLSGGNKRKLSVAIAMIGNPAIIFLDEPSTGMDPVSRRFMWDVIADISTRGKESTIVLTTHSMEECEALCSSVGIMVGGRLRCLGSVQHLKSRFGDGLVFDVKLDMPGADELEYLVQHIFGDGSEFVTPVELEDKCRTFGKAALAARITASHPTGYSLAAAMERDGFIRAEAFCSWCVEETRFDELNNYLVGSFGAGQVVVMERQNDFARFKVRSRNNEVKLSKMFALVEDVKTNMHIREYSVSQTTLEQIFNSFASQQEEEQGAVRGVFQQA</sequence>
<accession>A0A8T1VC55</accession>